<dbReference type="AlphaFoldDB" id="A0AAD8L499"/>
<proteinExistence type="predicted"/>
<keyword evidence="3" id="KW-1185">Reference proteome</keyword>
<evidence type="ECO:0000259" key="1">
    <source>
        <dbReference type="Pfam" id="PF13966"/>
    </source>
</evidence>
<evidence type="ECO:0000313" key="3">
    <source>
        <dbReference type="Proteomes" id="UP001229421"/>
    </source>
</evidence>
<dbReference type="Proteomes" id="UP001229421">
    <property type="component" value="Unassembled WGS sequence"/>
</dbReference>
<evidence type="ECO:0000313" key="2">
    <source>
        <dbReference type="EMBL" id="KAK1434527.1"/>
    </source>
</evidence>
<dbReference type="InterPro" id="IPR026960">
    <property type="entry name" value="RVT-Znf"/>
</dbReference>
<protein>
    <recommendedName>
        <fullName evidence="1">Reverse transcriptase zinc-binding domain-containing protein</fullName>
    </recommendedName>
</protein>
<reference evidence="2" key="1">
    <citation type="journal article" date="2023" name="bioRxiv">
        <title>Improved chromosome-level genome assembly for marigold (Tagetes erecta).</title>
        <authorList>
            <person name="Jiang F."/>
            <person name="Yuan L."/>
            <person name="Wang S."/>
            <person name="Wang H."/>
            <person name="Xu D."/>
            <person name="Wang A."/>
            <person name="Fan W."/>
        </authorList>
    </citation>
    <scope>NUCLEOTIDE SEQUENCE</scope>
    <source>
        <strain evidence="2">WSJ</strain>
        <tissue evidence="2">Leaf</tissue>
    </source>
</reference>
<gene>
    <name evidence="2" type="ORF">QVD17_00274</name>
</gene>
<name>A0AAD8L499_TARER</name>
<sequence length="137" mass="16079">MELLQLQQCSQLLASVRPNSNQQDSWIWTRDKENSFSVKSMKQLIQSPSVVFGPTSYTWNNWLPLKINIFGWKTIRNRNPTRKEISDRDCSLKSWGTVMEHGITPVMTFGLIMQLLARKHLMLFMLAKRIKKVVLWL</sequence>
<feature type="domain" description="Reverse transcriptase zinc-binding" evidence="1">
    <location>
        <begin position="36"/>
        <end position="92"/>
    </location>
</feature>
<accession>A0AAD8L499</accession>
<dbReference type="Pfam" id="PF13966">
    <property type="entry name" value="zf-RVT"/>
    <property type="match status" value="1"/>
</dbReference>
<dbReference type="EMBL" id="JAUHHV010000001">
    <property type="protein sequence ID" value="KAK1434527.1"/>
    <property type="molecule type" value="Genomic_DNA"/>
</dbReference>
<organism evidence="2 3">
    <name type="scientific">Tagetes erecta</name>
    <name type="common">African marigold</name>
    <dbReference type="NCBI Taxonomy" id="13708"/>
    <lineage>
        <taxon>Eukaryota</taxon>
        <taxon>Viridiplantae</taxon>
        <taxon>Streptophyta</taxon>
        <taxon>Embryophyta</taxon>
        <taxon>Tracheophyta</taxon>
        <taxon>Spermatophyta</taxon>
        <taxon>Magnoliopsida</taxon>
        <taxon>eudicotyledons</taxon>
        <taxon>Gunneridae</taxon>
        <taxon>Pentapetalae</taxon>
        <taxon>asterids</taxon>
        <taxon>campanulids</taxon>
        <taxon>Asterales</taxon>
        <taxon>Asteraceae</taxon>
        <taxon>Asteroideae</taxon>
        <taxon>Heliantheae alliance</taxon>
        <taxon>Tageteae</taxon>
        <taxon>Tagetes</taxon>
    </lineage>
</organism>
<comment type="caution">
    <text evidence="2">The sequence shown here is derived from an EMBL/GenBank/DDBJ whole genome shotgun (WGS) entry which is preliminary data.</text>
</comment>